<evidence type="ECO:0000313" key="9">
    <source>
        <dbReference type="EMBL" id="KAE9456076.1"/>
    </source>
</evidence>
<comment type="similarity">
    <text evidence="2 7">Belongs to the prohibitin family.</text>
</comment>
<feature type="domain" description="Band 7" evidence="8">
    <location>
        <begin position="35"/>
        <end position="93"/>
    </location>
</feature>
<proteinExistence type="inferred from homology"/>
<gene>
    <name evidence="9" type="ORF">C3L33_12019</name>
</gene>
<name>A0A6A4L6N3_9ERIC</name>
<keyword evidence="5" id="KW-0496">Mitochondrion</keyword>
<keyword evidence="10" id="KW-1185">Reference proteome</keyword>
<feature type="domain" description="Band 7" evidence="8">
    <location>
        <begin position="95"/>
        <end position="155"/>
    </location>
</feature>
<dbReference type="GO" id="GO:0007005">
    <property type="term" value="P:mitochondrion organization"/>
    <property type="evidence" value="ECO:0007669"/>
    <property type="project" value="TreeGrafter"/>
</dbReference>
<feature type="non-terminal residue" evidence="9">
    <location>
        <position position="1"/>
    </location>
</feature>
<comment type="caution">
    <text evidence="9">The sequence shown here is derived from an EMBL/GenBank/DDBJ whole genome shotgun (WGS) entry which is preliminary data.</text>
</comment>
<organism evidence="9 10">
    <name type="scientific">Rhododendron williamsianum</name>
    <dbReference type="NCBI Taxonomy" id="262921"/>
    <lineage>
        <taxon>Eukaryota</taxon>
        <taxon>Viridiplantae</taxon>
        <taxon>Streptophyta</taxon>
        <taxon>Embryophyta</taxon>
        <taxon>Tracheophyta</taxon>
        <taxon>Spermatophyta</taxon>
        <taxon>Magnoliopsida</taxon>
        <taxon>eudicotyledons</taxon>
        <taxon>Gunneridae</taxon>
        <taxon>Pentapetalae</taxon>
        <taxon>asterids</taxon>
        <taxon>Ericales</taxon>
        <taxon>Ericaceae</taxon>
        <taxon>Ericoideae</taxon>
        <taxon>Rhodoreae</taxon>
        <taxon>Rhododendron</taxon>
    </lineage>
</organism>
<keyword evidence="6" id="KW-0472">Membrane</keyword>
<reference evidence="9 10" key="1">
    <citation type="journal article" date="2019" name="Genome Biol. Evol.">
        <title>The Rhododendron genome and chromosomal organization provide insight into shared whole-genome duplications across the heath family (Ericaceae).</title>
        <authorList>
            <person name="Soza V.L."/>
            <person name="Lindsley D."/>
            <person name="Waalkes A."/>
            <person name="Ramage E."/>
            <person name="Patwardhan R.P."/>
            <person name="Burton J.N."/>
            <person name="Adey A."/>
            <person name="Kumar A."/>
            <person name="Qiu R."/>
            <person name="Shendure J."/>
            <person name="Hall B."/>
        </authorList>
    </citation>
    <scope>NUCLEOTIDE SEQUENCE [LARGE SCALE GENOMIC DNA]</scope>
    <source>
        <strain evidence="9">RSF 1966-606</strain>
    </source>
</reference>
<evidence type="ECO:0000256" key="7">
    <source>
        <dbReference type="RuleBase" id="RU366048"/>
    </source>
</evidence>
<evidence type="ECO:0000256" key="5">
    <source>
        <dbReference type="ARBA" id="ARBA00023128"/>
    </source>
</evidence>
<dbReference type="InterPro" id="IPR000163">
    <property type="entry name" value="Prohibitin"/>
</dbReference>
<dbReference type="Proteomes" id="UP000428333">
    <property type="component" value="Linkage Group LG07"/>
</dbReference>
<dbReference type="PANTHER" id="PTHR23222:SF1">
    <property type="entry name" value="PROHIBITIN-2"/>
    <property type="match status" value="1"/>
</dbReference>
<evidence type="ECO:0000256" key="3">
    <source>
        <dbReference type="ARBA" id="ARBA00011786"/>
    </source>
</evidence>
<dbReference type="OrthoDB" id="275637at2759"/>
<accession>A0A6A4L6N3</accession>
<dbReference type="CDD" id="cd03401">
    <property type="entry name" value="SPFH_prohibitin"/>
    <property type="match status" value="1"/>
</dbReference>
<dbReference type="EMBL" id="QEFC01001764">
    <property type="protein sequence ID" value="KAE9456076.1"/>
    <property type="molecule type" value="Genomic_DNA"/>
</dbReference>
<evidence type="ECO:0000259" key="8">
    <source>
        <dbReference type="Pfam" id="PF01145"/>
    </source>
</evidence>
<keyword evidence="4 7" id="KW-0999">Mitochondrion inner membrane</keyword>
<dbReference type="Pfam" id="PF01145">
    <property type="entry name" value="Band_7"/>
    <property type="match status" value="2"/>
</dbReference>
<evidence type="ECO:0000313" key="10">
    <source>
        <dbReference type="Proteomes" id="UP000428333"/>
    </source>
</evidence>
<dbReference type="AlphaFoldDB" id="A0A6A4L6N3"/>
<dbReference type="GO" id="GO:0005743">
    <property type="term" value="C:mitochondrial inner membrane"/>
    <property type="evidence" value="ECO:0007669"/>
    <property type="project" value="UniProtKB-SubCell"/>
</dbReference>
<evidence type="ECO:0000256" key="4">
    <source>
        <dbReference type="ARBA" id="ARBA00022792"/>
    </source>
</evidence>
<protein>
    <recommendedName>
        <fullName evidence="7">Prohibitin</fullName>
    </recommendedName>
</protein>
<comment type="subcellular location">
    <subcellularLocation>
        <location evidence="1">Mitochondrion inner membrane</location>
        <topology evidence="1">Single-pass type II membrane protein</topology>
    </subcellularLocation>
</comment>
<comment type="subunit">
    <text evidence="3">Component of a prohibitin multimeric complex in mitochondrial membranes.</text>
</comment>
<dbReference type="PANTHER" id="PTHR23222">
    <property type="entry name" value="PROHIBITIN"/>
    <property type="match status" value="1"/>
</dbReference>
<evidence type="ECO:0000256" key="2">
    <source>
        <dbReference type="ARBA" id="ARBA00009658"/>
    </source>
</evidence>
<evidence type="ECO:0000256" key="1">
    <source>
        <dbReference type="ARBA" id="ARBA00004140"/>
    </source>
</evidence>
<sequence length="228" mass="24844">MGAQFLTCGGVASALIKFGVVAGLGVYGVANSLYNVEGGHRAIVFNRIGGVKDKVYPEGTHLMVPWFERPIIYDVRARPHLVESTSGSRDLQMAVSREIRKILTERAVNFNIALDDVSITSLTFGKEFTAAIEKKQVAAQEAERAKFVVEKAEQDKRSAVIRAQGEAKSAQLIGQAIANNAAFITLRKIENAREIAHTISKAANKVYLNSDSLLLNLQDMNLESPTAK</sequence>
<dbReference type="InterPro" id="IPR001107">
    <property type="entry name" value="Band_7"/>
</dbReference>
<evidence type="ECO:0000256" key="6">
    <source>
        <dbReference type="ARBA" id="ARBA00023136"/>
    </source>
</evidence>